<dbReference type="Gene3D" id="3.40.50.2000">
    <property type="entry name" value="Glycogen Phosphorylase B"/>
    <property type="match status" value="2"/>
</dbReference>
<evidence type="ECO:0000259" key="1">
    <source>
        <dbReference type="Pfam" id="PF00534"/>
    </source>
</evidence>
<dbReference type="InterPro" id="IPR050194">
    <property type="entry name" value="Glycosyltransferase_grp1"/>
</dbReference>
<feature type="domain" description="Glycosyl transferase family 1" evidence="1">
    <location>
        <begin position="502"/>
        <end position="674"/>
    </location>
</feature>
<accession>A0A5Q5AXA7</accession>
<proteinExistence type="predicted"/>
<protein>
    <submittedName>
        <fullName evidence="3">WnmB</fullName>
    </submittedName>
</protein>
<dbReference type="GO" id="GO:0016758">
    <property type="term" value="F:hexosyltransferase activity"/>
    <property type="evidence" value="ECO:0007669"/>
    <property type="project" value="TreeGrafter"/>
</dbReference>
<name>A0A5Q5AXA7_VIBPH</name>
<sequence length="699" mass="79364">MLSRTNNLVAKIKRALKRRIDEKKRASELVLNYNERSLSNKALSHRCLINNNCNFVELYGDIKSADEGDCAFLAIDFYDELARPTSCKQPFHGLKSNDRYACYSYLSKDKFKLLVKIPDNASSMSFRISSRKNKEAVLLPGTSLFQFSLNFSDDVSNTIATFDSLDSNSNINQKSIDNTLSQYKDKHLRVLLSFLYDHYKDLNYKIAYHIGFNKLQITKSLGLAQELKTLLNFNGEMRELAKFIDTVNTMEIPGWKMSSRRINDDIDKMNNGFSFDETGERKYPKSNVAFYLLHNSLPYNSGGYATRTHGLLKCLNNSGYDVHGVSRPGFPSDHKKYISKDLPDVIPEKDTIDNVDYLRCDQKTRKSSLTISEYVDTYSDQLIKLSDTYKPSIIHAASNHPNGLAAVKAAKKLGIKSVYEVRGLWEITRLSRQDGWDNTEQYEFMAKMEAEACIHADRVLTITHALKDIMIERGVDKDKISVVPNCVNVSDFTPFKEKNATLMNELSIKDSDVVIGYIGSIVNYEGLDDLIKALYLLKSQNINNFKMLIVGDGAYLSHVVDLVNTFKLQDRVIFTGRVPHEHVDDYYSLVDITPFPRKPFLVCEAVSPLKPFEAMASGKAVLVSSCAALTEIVSDGYNGVVFEKGNVDSFANKLRELIEDPELRQKLSRNGYEWVVKNRDWTYSAGIIDNVYQELLAEQ</sequence>
<dbReference type="EMBL" id="MK455086">
    <property type="protein sequence ID" value="QEQ70833.1"/>
    <property type="molecule type" value="Genomic_DNA"/>
</dbReference>
<dbReference type="PANTHER" id="PTHR45947:SF3">
    <property type="entry name" value="SULFOQUINOVOSYL TRANSFERASE SQD2"/>
    <property type="match status" value="1"/>
</dbReference>
<organism evidence="3">
    <name type="scientific">Vibrio parahaemolyticus</name>
    <dbReference type="NCBI Taxonomy" id="670"/>
    <lineage>
        <taxon>Bacteria</taxon>
        <taxon>Pseudomonadati</taxon>
        <taxon>Pseudomonadota</taxon>
        <taxon>Gammaproteobacteria</taxon>
        <taxon>Vibrionales</taxon>
        <taxon>Vibrionaceae</taxon>
        <taxon>Vibrio</taxon>
    </lineage>
</organism>
<feature type="domain" description="Glycosyltransferase subfamily 4-like N-terminal" evidence="2">
    <location>
        <begin position="302"/>
        <end position="490"/>
    </location>
</feature>
<dbReference type="PANTHER" id="PTHR45947">
    <property type="entry name" value="SULFOQUINOVOSYL TRANSFERASE SQD2"/>
    <property type="match status" value="1"/>
</dbReference>
<dbReference type="Pfam" id="PF00534">
    <property type="entry name" value="Glycos_transf_1"/>
    <property type="match status" value="1"/>
</dbReference>
<reference evidence="3" key="1">
    <citation type="journal article" date="2019" name="Int. J. Food Microbiol.">
        <title>Developing a novel molecular serotyping system based on capsular polysaccharide synthesis gene clusters of Vibrio parahaemolyticus.</title>
        <authorList>
            <person name="Pang Y."/>
            <person name="Guo X."/>
            <person name="Tian X."/>
            <person name="Liu F."/>
            <person name="Wang L."/>
            <person name="Wu J."/>
            <person name="Zhang S."/>
            <person name="Li S."/>
            <person name="Liu B."/>
        </authorList>
    </citation>
    <scope>NUCLEOTIDE SEQUENCE</scope>
    <source>
        <strain evidence="3">G2872</strain>
    </source>
</reference>
<dbReference type="Pfam" id="PF13439">
    <property type="entry name" value="Glyco_transf_4"/>
    <property type="match status" value="1"/>
</dbReference>
<evidence type="ECO:0000259" key="2">
    <source>
        <dbReference type="Pfam" id="PF13439"/>
    </source>
</evidence>
<dbReference type="AlphaFoldDB" id="A0A5Q5AXA7"/>
<dbReference type="SUPFAM" id="SSF53756">
    <property type="entry name" value="UDP-Glycosyltransferase/glycogen phosphorylase"/>
    <property type="match status" value="1"/>
</dbReference>
<evidence type="ECO:0000313" key="3">
    <source>
        <dbReference type="EMBL" id="QEQ70833.1"/>
    </source>
</evidence>
<dbReference type="InterPro" id="IPR028098">
    <property type="entry name" value="Glyco_trans_4-like_N"/>
</dbReference>
<dbReference type="RefSeq" id="WP_049878738.1">
    <property type="nucleotide sequence ID" value="NZ_JZAN01000045.1"/>
</dbReference>
<dbReference type="CDD" id="cd03801">
    <property type="entry name" value="GT4_PimA-like"/>
    <property type="match status" value="1"/>
</dbReference>
<dbReference type="InterPro" id="IPR001296">
    <property type="entry name" value="Glyco_trans_1"/>
</dbReference>